<evidence type="ECO:0000256" key="9">
    <source>
        <dbReference type="SAM" id="Coils"/>
    </source>
</evidence>
<evidence type="ECO:0000256" key="8">
    <source>
        <dbReference type="ARBA" id="ARBA00023012"/>
    </source>
</evidence>
<evidence type="ECO:0000313" key="14">
    <source>
        <dbReference type="Proteomes" id="UP001500542"/>
    </source>
</evidence>
<evidence type="ECO:0000256" key="6">
    <source>
        <dbReference type="ARBA" id="ARBA00022777"/>
    </source>
</evidence>
<dbReference type="EC" id="2.7.13.3" evidence="2"/>
<keyword evidence="6" id="KW-0418">Kinase</keyword>
<keyword evidence="8" id="KW-0902">Two-component regulatory system</keyword>
<evidence type="ECO:0000256" key="2">
    <source>
        <dbReference type="ARBA" id="ARBA00012438"/>
    </source>
</evidence>
<reference evidence="13 14" key="1">
    <citation type="journal article" date="2019" name="Int. J. Syst. Evol. Microbiol.">
        <title>The Global Catalogue of Microorganisms (GCM) 10K type strain sequencing project: providing services to taxonomists for standard genome sequencing and annotation.</title>
        <authorList>
            <consortium name="The Broad Institute Genomics Platform"/>
            <consortium name="The Broad Institute Genome Sequencing Center for Infectious Disease"/>
            <person name="Wu L."/>
            <person name="Ma J."/>
        </authorList>
    </citation>
    <scope>NUCLEOTIDE SEQUENCE [LARGE SCALE GENOMIC DNA]</scope>
    <source>
        <strain evidence="13 14">JCM 10977</strain>
    </source>
</reference>
<feature type="coiled-coil region" evidence="9">
    <location>
        <begin position="348"/>
        <end position="375"/>
    </location>
</feature>
<dbReference type="SUPFAM" id="SSF55874">
    <property type="entry name" value="ATPase domain of HSP90 chaperone/DNA topoisomerase II/histidine kinase"/>
    <property type="match status" value="1"/>
</dbReference>
<feature type="transmembrane region" description="Helical" evidence="10">
    <location>
        <begin position="50"/>
        <end position="67"/>
    </location>
</feature>
<feature type="transmembrane region" description="Helical" evidence="10">
    <location>
        <begin position="24"/>
        <end position="43"/>
    </location>
</feature>
<keyword evidence="10" id="KW-0472">Membrane</keyword>
<evidence type="ECO:0000259" key="11">
    <source>
        <dbReference type="Pfam" id="PF02518"/>
    </source>
</evidence>
<dbReference type="Pfam" id="PF07730">
    <property type="entry name" value="HisKA_3"/>
    <property type="match status" value="1"/>
</dbReference>
<proteinExistence type="predicted"/>
<evidence type="ECO:0000256" key="4">
    <source>
        <dbReference type="ARBA" id="ARBA00022679"/>
    </source>
</evidence>
<keyword evidence="14" id="KW-1185">Reference proteome</keyword>
<evidence type="ECO:0000313" key="13">
    <source>
        <dbReference type="EMBL" id="GAA0947382.1"/>
    </source>
</evidence>
<feature type="transmembrane region" description="Helical" evidence="10">
    <location>
        <begin position="229"/>
        <end position="250"/>
    </location>
</feature>
<evidence type="ECO:0000256" key="7">
    <source>
        <dbReference type="ARBA" id="ARBA00022840"/>
    </source>
</evidence>
<gene>
    <name evidence="13" type="ORF">GCM10009554_44140</name>
</gene>
<comment type="caution">
    <text evidence="13">The sequence shown here is derived from an EMBL/GenBank/DDBJ whole genome shotgun (WGS) entry which is preliminary data.</text>
</comment>
<evidence type="ECO:0000256" key="3">
    <source>
        <dbReference type="ARBA" id="ARBA00022553"/>
    </source>
</evidence>
<feature type="transmembrane region" description="Helical" evidence="10">
    <location>
        <begin position="73"/>
        <end position="96"/>
    </location>
</feature>
<evidence type="ECO:0000256" key="1">
    <source>
        <dbReference type="ARBA" id="ARBA00000085"/>
    </source>
</evidence>
<dbReference type="RefSeq" id="WP_343973119.1">
    <property type="nucleotide sequence ID" value="NZ_BAAAHK010000010.1"/>
</dbReference>
<accession>A0ABN1QUZ6</accession>
<sequence>MIVVAGIAATLAYGWLALTSDGIGWQFSAIPWLYVMAGLIAVHRRAGVRIGLLLGLTGLAYTMMPLQSSRIPVVWTVATALDLAIVPALALLLLAFPDGRLKHGWERAFVLATVVALVCWTVIPMAWLRPDAYGCTDCPAGLNLLEVDDPLRGLRNIYEVLPSRAYFLAPMLLLLAVVCVVRWARASRARKRITGVVLLAAIPLLLAMTAQIIYFSFKLYDRYPGFVEPLYQIAMYAGLAHPVAYLLSLWRLWSRKAKVSGLVLELAGQPSAELLERAVGKALGDPTLVVGRWDGRRYVTADGCTLEPTSEGTRRTTYLESEGKPLAVVVHDSALLDDGALLDSVGAVTRLAVDNERLQAELTAQLEEVRASRSRIVAATDGERRRLERDLHDGAQQRLVTLTLDARLAAANSSDPAVRQSVAAIADGLTVALAELRELARGIHPSMLGENGLGSCLQTLAERSAVPVRLVGVSERRYPVAVETAAYFVVSEALANAAKHAMASEVVVSLVDTSGRLVVEVADDGVGGADPAAGSGLGGLADRVASVDGVLRVESKPGDGTRVVAEFPCG</sequence>
<dbReference type="PANTHER" id="PTHR24421:SF10">
    <property type="entry name" value="NITRATE_NITRITE SENSOR PROTEIN NARQ"/>
    <property type="match status" value="1"/>
</dbReference>
<keyword evidence="4" id="KW-0808">Transferase</keyword>
<dbReference type="Gene3D" id="3.30.565.10">
    <property type="entry name" value="Histidine kinase-like ATPase, C-terminal domain"/>
    <property type="match status" value="1"/>
</dbReference>
<dbReference type="Proteomes" id="UP001500542">
    <property type="component" value="Unassembled WGS sequence"/>
</dbReference>
<dbReference type="InterPro" id="IPR050482">
    <property type="entry name" value="Sensor_HK_TwoCompSys"/>
</dbReference>
<feature type="transmembrane region" description="Helical" evidence="10">
    <location>
        <begin position="108"/>
        <end position="127"/>
    </location>
</feature>
<dbReference type="Gene3D" id="1.20.5.1930">
    <property type="match status" value="1"/>
</dbReference>
<protein>
    <recommendedName>
        <fullName evidence="2">histidine kinase</fullName>
        <ecNumber evidence="2">2.7.13.3</ecNumber>
    </recommendedName>
</protein>
<dbReference type="InterPro" id="IPR003594">
    <property type="entry name" value="HATPase_dom"/>
</dbReference>
<keyword evidence="10" id="KW-0812">Transmembrane</keyword>
<feature type="domain" description="Histidine kinase/HSP90-like ATPase" evidence="11">
    <location>
        <begin position="483"/>
        <end position="568"/>
    </location>
</feature>
<evidence type="ECO:0000259" key="12">
    <source>
        <dbReference type="Pfam" id="PF07730"/>
    </source>
</evidence>
<feature type="transmembrane region" description="Helical" evidence="10">
    <location>
        <begin position="165"/>
        <end position="184"/>
    </location>
</feature>
<dbReference type="InterPro" id="IPR011712">
    <property type="entry name" value="Sig_transdc_His_kin_sub3_dim/P"/>
</dbReference>
<evidence type="ECO:0000256" key="5">
    <source>
        <dbReference type="ARBA" id="ARBA00022741"/>
    </source>
</evidence>
<dbReference type="EMBL" id="BAAAHK010000010">
    <property type="protein sequence ID" value="GAA0947382.1"/>
    <property type="molecule type" value="Genomic_DNA"/>
</dbReference>
<keyword evidence="10" id="KW-1133">Transmembrane helix</keyword>
<keyword evidence="7" id="KW-0067">ATP-binding</keyword>
<name>A0ABN1QUZ6_9ACTN</name>
<feature type="domain" description="Signal transduction histidine kinase subgroup 3 dimerisation and phosphoacceptor" evidence="12">
    <location>
        <begin position="383"/>
        <end position="446"/>
    </location>
</feature>
<keyword evidence="5" id="KW-0547">Nucleotide-binding</keyword>
<feature type="transmembrane region" description="Helical" evidence="10">
    <location>
        <begin position="196"/>
        <end position="217"/>
    </location>
</feature>
<dbReference type="InterPro" id="IPR036890">
    <property type="entry name" value="HATPase_C_sf"/>
</dbReference>
<dbReference type="CDD" id="cd16917">
    <property type="entry name" value="HATPase_UhpB-NarQ-NarX-like"/>
    <property type="match status" value="1"/>
</dbReference>
<dbReference type="PANTHER" id="PTHR24421">
    <property type="entry name" value="NITRATE/NITRITE SENSOR PROTEIN NARX-RELATED"/>
    <property type="match status" value="1"/>
</dbReference>
<dbReference type="Pfam" id="PF02518">
    <property type="entry name" value="HATPase_c"/>
    <property type="match status" value="1"/>
</dbReference>
<evidence type="ECO:0000256" key="10">
    <source>
        <dbReference type="SAM" id="Phobius"/>
    </source>
</evidence>
<organism evidence="13 14">
    <name type="scientific">Kribbella koreensis</name>
    <dbReference type="NCBI Taxonomy" id="57909"/>
    <lineage>
        <taxon>Bacteria</taxon>
        <taxon>Bacillati</taxon>
        <taxon>Actinomycetota</taxon>
        <taxon>Actinomycetes</taxon>
        <taxon>Propionibacteriales</taxon>
        <taxon>Kribbellaceae</taxon>
        <taxon>Kribbella</taxon>
    </lineage>
</organism>
<comment type="catalytic activity">
    <reaction evidence="1">
        <text>ATP + protein L-histidine = ADP + protein N-phospho-L-histidine.</text>
        <dbReference type="EC" id="2.7.13.3"/>
    </reaction>
</comment>
<keyword evidence="9" id="KW-0175">Coiled coil</keyword>
<keyword evidence="3" id="KW-0597">Phosphoprotein</keyword>